<proteinExistence type="predicted"/>
<gene>
    <name evidence="1" type="ORF">AVDCRST_MAG87-3180</name>
</gene>
<name>A0A6J4VH62_9BACT</name>
<dbReference type="AlphaFoldDB" id="A0A6J4VH62"/>
<feature type="non-terminal residue" evidence="1">
    <location>
        <position position="79"/>
    </location>
</feature>
<sequence length="79" mass="8816">DHVPSSVRGIASSLHHPHFIIVNRSPAVADNVPNERCAKRIARSGFPRAAFDSRMVASPAFRPVPPYVSRRRSCQNQRL</sequence>
<feature type="non-terminal residue" evidence="1">
    <location>
        <position position="1"/>
    </location>
</feature>
<protein>
    <submittedName>
        <fullName evidence="1">Uncharacterized protein</fullName>
    </submittedName>
</protein>
<accession>A0A6J4VH62</accession>
<evidence type="ECO:0000313" key="1">
    <source>
        <dbReference type="EMBL" id="CAA9579390.1"/>
    </source>
</evidence>
<dbReference type="EMBL" id="CADCWJ010000701">
    <property type="protein sequence ID" value="CAA9579390.1"/>
    <property type="molecule type" value="Genomic_DNA"/>
</dbReference>
<reference evidence="1" key="1">
    <citation type="submission" date="2020-02" db="EMBL/GenBank/DDBJ databases">
        <authorList>
            <person name="Meier V. D."/>
        </authorList>
    </citation>
    <scope>NUCLEOTIDE SEQUENCE</scope>
    <source>
        <strain evidence="1">AVDCRST_MAG87</strain>
    </source>
</reference>
<organism evidence="1">
    <name type="scientific">uncultured Thermomicrobiales bacterium</name>
    <dbReference type="NCBI Taxonomy" id="1645740"/>
    <lineage>
        <taxon>Bacteria</taxon>
        <taxon>Pseudomonadati</taxon>
        <taxon>Thermomicrobiota</taxon>
        <taxon>Thermomicrobia</taxon>
        <taxon>Thermomicrobiales</taxon>
        <taxon>environmental samples</taxon>
    </lineage>
</organism>